<dbReference type="AlphaFoldDB" id="A0A5K7XI36"/>
<dbReference type="NCBIfam" id="TIGR04294">
    <property type="entry name" value="pre_pil_HX9DG"/>
    <property type="match status" value="1"/>
</dbReference>
<protein>
    <recommendedName>
        <fullName evidence="1">DUF1559 domain-containing protein</fullName>
    </recommendedName>
</protein>
<dbReference type="Gene3D" id="3.30.700.10">
    <property type="entry name" value="Glycoprotein, Type 4 Pilin"/>
    <property type="match status" value="1"/>
</dbReference>
<dbReference type="PANTHER" id="PTHR30093">
    <property type="entry name" value="GENERAL SECRETION PATHWAY PROTEIN G"/>
    <property type="match status" value="1"/>
</dbReference>
<evidence type="ECO:0000313" key="3">
    <source>
        <dbReference type="Proteomes" id="UP000326837"/>
    </source>
</evidence>
<dbReference type="EMBL" id="AP021861">
    <property type="protein sequence ID" value="BBO35647.1"/>
    <property type="molecule type" value="Genomic_DNA"/>
</dbReference>
<sequence length="340" mass="35962">MHNSPKRAAFTLVELLVVIAIIGVLVALLLPAVQAAREAARRSTCLNNIRQYSLAAQNFESAMGHLPIAAGRKGKNGTDFGSTRDKTVPLQLLPYMEQSSLSSRFNPALTLADQMVMFQQPDPAFQCPSAEQQKVLFAAGLDAGGDYKTSYGINWGSFRWSNQTAPTGTGFPGMPNIGGPGPFELDANGDGAPIAMKHITDGLSNTYLSLEMIPAPSGTAAAELDRRARNWTPAASTIQISTLLVPNSRRCSAVSAAPDDTTGCGSDVGVCIDRPEMGLPCQPLAESNFAQFTLGARSNHPGGVHVSMCDASGRFITDGIDLMAWRSMSSRAGDEVVSAN</sequence>
<organism evidence="2 3">
    <name type="scientific">Lacipirellula parvula</name>
    <dbReference type="NCBI Taxonomy" id="2650471"/>
    <lineage>
        <taxon>Bacteria</taxon>
        <taxon>Pseudomonadati</taxon>
        <taxon>Planctomycetota</taxon>
        <taxon>Planctomycetia</taxon>
        <taxon>Pirellulales</taxon>
        <taxon>Lacipirellulaceae</taxon>
        <taxon>Lacipirellula</taxon>
    </lineage>
</organism>
<accession>A0A5K7XI36</accession>
<dbReference type="Pfam" id="PF07963">
    <property type="entry name" value="N_methyl"/>
    <property type="match status" value="1"/>
</dbReference>
<dbReference type="Proteomes" id="UP000326837">
    <property type="component" value="Chromosome"/>
</dbReference>
<dbReference type="SUPFAM" id="SSF54523">
    <property type="entry name" value="Pili subunits"/>
    <property type="match status" value="1"/>
</dbReference>
<dbReference type="InterPro" id="IPR012902">
    <property type="entry name" value="N_methyl_site"/>
</dbReference>
<evidence type="ECO:0000313" key="2">
    <source>
        <dbReference type="EMBL" id="BBO35647.1"/>
    </source>
</evidence>
<keyword evidence="3" id="KW-1185">Reference proteome</keyword>
<dbReference type="KEGG" id="lpav:PLANPX_5259"/>
<dbReference type="Pfam" id="PF07596">
    <property type="entry name" value="SBP_bac_10"/>
    <property type="match status" value="1"/>
</dbReference>
<gene>
    <name evidence="2" type="ORF">PLANPX_5259</name>
</gene>
<dbReference type="PANTHER" id="PTHR30093:SF2">
    <property type="entry name" value="TYPE II SECRETION SYSTEM PROTEIN H"/>
    <property type="match status" value="1"/>
</dbReference>
<dbReference type="InterPro" id="IPR045584">
    <property type="entry name" value="Pilin-like"/>
</dbReference>
<dbReference type="RefSeq" id="WP_172992370.1">
    <property type="nucleotide sequence ID" value="NZ_AP021861.1"/>
</dbReference>
<dbReference type="InterPro" id="IPR027558">
    <property type="entry name" value="Pre_pil_HX9DG_C"/>
</dbReference>
<feature type="domain" description="DUF1559" evidence="1">
    <location>
        <begin position="34"/>
        <end position="322"/>
    </location>
</feature>
<name>A0A5K7XI36_9BACT</name>
<evidence type="ECO:0000259" key="1">
    <source>
        <dbReference type="Pfam" id="PF07596"/>
    </source>
</evidence>
<dbReference type="NCBIfam" id="TIGR02532">
    <property type="entry name" value="IV_pilin_GFxxxE"/>
    <property type="match status" value="1"/>
</dbReference>
<reference evidence="3" key="1">
    <citation type="submission" date="2019-10" db="EMBL/GenBank/DDBJ databases">
        <title>Lacipirellula parvula gen. nov., sp. nov., representing a lineage of planctomycetes widespread in freshwater anoxic habitats, and description of the family Lacipirellulaceae.</title>
        <authorList>
            <person name="Dedysh S.N."/>
            <person name="Kulichevskaya I.S."/>
            <person name="Beletsky A.V."/>
            <person name="Rakitin A.L."/>
            <person name="Mardanov A.V."/>
            <person name="Ivanova A.A."/>
            <person name="Saltykova V.X."/>
            <person name="Rijpstra W.I.C."/>
            <person name="Sinninghe Damste J.S."/>
            <person name="Ravin N.V."/>
        </authorList>
    </citation>
    <scope>NUCLEOTIDE SEQUENCE [LARGE SCALE GENOMIC DNA]</scope>
    <source>
        <strain evidence="3">PX69</strain>
    </source>
</reference>
<dbReference type="InterPro" id="IPR011453">
    <property type="entry name" value="DUF1559"/>
</dbReference>
<proteinExistence type="predicted"/>